<comment type="similarity">
    <text evidence="2 13">Belongs to the sodium:solute symporter (SSF) (TC 2.A.21) family.</text>
</comment>
<feature type="transmembrane region" description="Helical" evidence="14">
    <location>
        <begin position="43"/>
        <end position="63"/>
    </location>
</feature>
<evidence type="ECO:0000256" key="8">
    <source>
        <dbReference type="ARBA" id="ARBA00023053"/>
    </source>
</evidence>
<feature type="transmembrane region" description="Helical" evidence="14">
    <location>
        <begin position="577"/>
        <end position="601"/>
    </location>
</feature>
<evidence type="ECO:0000313" key="15">
    <source>
        <dbReference type="EMBL" id="WOO39312.1"/>
    </source>
</evidence>
<evidence type="ECO:0000256" key="7">
    <source>
        <dbReference type="ARBA" id="ARBA00022989"/>
    </source>
</evidence>
<protein>
    <recommendedName>
        <fullName evidence="17">Sodium:solute symporter</fullName>
    </recommendedName>
</protein>
<evidence type="ECO:0000256" key="5">
    <source>
        <dbReference type="ARBA" id="ARBA00022692"/>
    </source>
</evidence>
<evidence type="ECO:0000256" key="1">
    <source>
        <dbReference type="ARBA" id="ARBA00004651"/>
    </source>
</evidence>
<feature type="transmembrane region" description="Helical" evidence="14">
    <location>
        <begin position="75"/>
        <end position="95"/>
    </location>
</feature>
<dbReference type="GO" id="GO:0015293">
    <property type="term" value="F:symporter activity"/>
    <property type="evidence" value="ECO:0007669"/>
    <property type="project" value="UniProtKB-KW"/>
</dbReference>
<feature type="transmembrane region" description="Helical" evidence="14">
    <location>
        <begin position="505"/>
        <end position="528"/>
    </location>
</feature>
<dbReference type="EMBL" id="CP136920">
    <property type="protein sequence ID" value="WOO39312.1"/>
    <property type="molecule type" value="Genomic_DNA"/>
</dbReference>
<feature type="transmembrane region" description="Helical" evidence="14">
    <location>
        <begin position="471"/>
        <end position="493"/>
    </location>
</feature>
<keyword evidence="7 14" id="KW-1133">Transmembrane helix</keyword>
<keyword evidence="9" id="KW-0406">Ion transport</keyword>
<evidence type="ECO:0000256" key="13">
    <source>
        <dbReference type="RuleBase" id="RU362091"/>
    </source>
</evidence>
<dbReference type="Gene3D" id="1.20.1730.10">
    <property type="entry name" value="Sodium/glucose cotransporter"/>
    <property type="match status" value="1"/>
</dbReference>
<feature type="transmembrane region" description="Helical" evidence="14">
    <location>
        <begin position="414"/>
        <end position="433"/>
    </location>
</feature>
<evidence type="ECO:0000256" key="12">
    <source>
        <dbReference type="ARBA" id="ARBA00033708"/>
    </source>
</evidence>
<keyword evidence="3" id="KW-0813">Transport</keyword>
<feature type="transmembrane region" description="Helical" evidence="14">
    <location>
        <begin position="6"/>
        <end position="23"/>
    </location>
</feature>
<feature type="transmembrane region" description="Helical" evidence="14">
    <location>
        <begin position="262"/>
        <end position="285"/>
    </location>
</feature>
<keyword evidence="8" id="KW-0915">Sodium</keyword>
<keyword evidence="4" id="KW-1003">Cell membrane</keyword>
<evidence type="ECO:0000256" key="6">
    <source>
        <dbReference type="ARBA" id="ARBA00022847"/>
    </source>
</evidence>
<evidence type="ECO:0000256" key="10">
    <source>
        <dbReference type="ARBA" id="ARBA00023136"/>
    </source>
</evidence>
<dbReference type="PANTHER" id="PTHR48086">
    <property type="entry name" value="SODIUM/PROLINE SYMPORTER-RELATED"/>
    <property type="match status" value="1"/>
</dbReference>
<gene>
    <name evidence="15" type="ORF">RZN69_11870</name>
</gene>
<dbReference type="AlphaFoldDB" id="A0AAQ3L5R3"/>
<evidence type="ECO:0000256" key="4">
    <source>
        <dbReference type="ARBA" id="ARBA00022475"/>
    </source>
</evidence>
<dbReference type="InterPro" id="IPR038377">
    <property type="entry name" value="Na/Glc_symporter_sf"/>
</dbReference>
<dbReference type="InterPro" id="IPR001734">
    <property type="entry name" value="Na/solute_symporter"/>
</dbReference>
<feature type="transmembrane region" description="Helical" evidence="14">
    <location>
        <begin position="192"/>
        <end position="213"/>
    </location>
</feature>
<accession>A0AAQ3L5R3</accession>
<feature type="transmembrane region" description="Helical" evidence="14">
    <location>
        <begin position="306"/>
        <end position="324"/>
    </location>
</feature>
<reference evidence="15 16" key="1">
    <citation type="submission" date="2023-10" db="EMBL/GenBank/DDBJ databases">
        <title>Rubellicoccus peritrichatus gen. nov., sp. nov., isolated from an algae of coral reef tank.</title>
        <authorList>
            <person name="Luo J."/>
        </authorList>
    </citation>
    <scope>NUCLEOTIDE SEQUENCE [LARGE SCALE GENOMIC DNA]</scope>
    <source>
        <strain evidence="15 16">CR14</strain>
    </source>
</reference>
<keyword evidence="6" id="KW-0769">Symport</keyword>
<evidence type="ECO:0008006" key="17">
    <source>
        <dbReference type="Google" id="ProtNLM"/>
    </source>
</evidence>
<evidence type="ECO:0000256" key="3">
    <source>
        <dbReference type="ARBA" id="ARBA00022448"/>
    </source>
</evidence>
<comment type="subcellular location">
    <subcellularLocation>
        <location evidence="1">Cell membrane</location>
        <topology evidence="1">Multi-pass membrane protein</topology>
    </subcellularLocation>
</comment>
<dbReference type="PANTHER" id="PTHR48086:SF3">
    <property type="entry name" value="SODIUM_PROLINE SYMPORTER"/>
    <property type="match status" value="1"/>
</dbReference>
<dbReference type="PROSITE" id="PS50283">
    <property type="entry name" value="NA_SOLUT_SYMP_3"/>
    <property type="match status" value="1"/>
</dbReference>
<dbReference type="Pfam" id="PF00474">
    <property type="entry name" value="SSF"/>
    <property type="match status" value="1"/>
</dbReference>
<keyword evidence="16" id="KW-1185">Reference proteome</keyword>
<evidence type="ECO:0000313" key="16">
    <source>
        <dbReference type="Proteomes" id="UP001304300"/>
    </source>
</evidence>
<feature type="transmembrane region" description="Helical" evidence="14">
    <location>
        <begin position="161"/>
        <end position="180"/>
    </location>
</feature>
<evidence type="ECO:0000256" key="2">
    <source>
        <dbReference type="ARBA" id="ARBA00006434"/>
    </source>
</evidence>
<comment type="catalytic activity">
    <reaction evidence="12">
        <text>L-proline(in) + Na(+)(in) = L-proline(out) + Na(+)(out)</text>
        <dbReference type="Rhea" id="RHEA:28967"/>
        <dbReference type="ChEBI" id="CHEBI:29101"/>
        <dbReference type="ChEBI" id="CHEBI:60039"/>
    </reaction>
</comment>
<dbReference type="GO" id="GO:0006814">
    <property type="term" value="P:sodium ion transport"/>
    <property type="evidence" value="ECO:0007669"/>
    <property type="project" value="UniProtKB-KW"/>
</dbReference>
<keyword evidence="11" id="KW-0739">Sodium transport</keyword>
<feature type="transmembrane region" description="Helical" evidence="14">
    <location>
        <begin position="613"/>
        <end position="634"/>
    </location>
</feature>
<evidence type="ECO:0000256" key="9">
    <source>
        <dbReference type="ARBA" id="ARBA00023065"/>
    </source>
</evidence>
<proteinExistence type="inferred from homology"/>
<dbReference type="KEGG" id="puo:RZN69_11870"/>
<feature type="transmembrane region" description="Helical" evidence="14">
    <location>
        <begin position="116"/>
        <end position="149"/>
    </location>
</feature>
<feature type="transmembrane region" description="Helical" evidence="14">
    <location>
        <begin position="439"/>
        <end position="464"/>
    </location>
</feature>
<organism evidence="15 16">
    <name type="scientific">Rubellicoccus peritrichatus</name>
    <dbReference type="NCBI Taxonomy" id="3080537"/>
    <lineage>
        <taxon>Bacteria</taxon>
        <taxon>Pseudomonadati</taxon>
        <taxon>Verrucomicrobiota</taxon>
        <taxon>Opitutia</taxon>
        <taxon>Puniceicoccales</taxon>
        <taxon>Cerasicoccaceae</taxon>
        <taxon>Rubellicoccus</taxon>
    </lineage>
</organism>
<evidence type="ECO:0000256" key="11">
    <source>
        <dbReference type="ARBA" id="ARBA00023201"/>
    </source>
</evidence>
<dbReference type="GO" id="GO:0005886">
    <property type="term" value="C:plasma membrane"/>
    <property type="evidence" value="ECO:0007669"/>
    <property type="project" value="UniProtKB-SubCell"/>
</dbReference>
<name>A0AAQ3L5R3_9BACT</name>
<dbReference type="Proteomes" id="UP001304300">
    <property type="component" value="Chromosome"/>
</dbReference>
<dbReference type="RefSeq" id="WP_317831158.1">
    <property type="nucleotide sequence ID" value="NZ_CP136920.1"/>
</dbReference>
<sequence>MQTLDWIIIALFVVILIGISVFTNRMTKSVAGFLSSERVAGRYLLTIAQSMAFVSAIGAVGGFEATYRNGIGGNWWGMLLMPVGIVLALSGWVTYRYRETRVLTMAQFLEVRYSRNFRVMAGVTAFISGILNCAVFPMVTTRFVIYFLGLPLEFNFLGLELSTYHTLMFVLVAAGVTLAIAGGQITIMVTDFFQGIIASAATLAILWFVMYKFGWNTIMDTLMASETVDVATTPDLLPTLERKQGVSMMNPFRQEGLPDFGVPYFVMMAILFVAKTGIWQGGAGYMTAARTPHEAKMGNILSSWRWLMIGLGSMAVSIASYTLVWNAQYAAEQEIIQASVNMISDPYLQSQMFVPIVIGNMLPAGLMGLFAIYMIGASVSTDDSAYHSWGSIFIQDIIMPFRKKPFTKEQHLKYLRFSIVGLGIFAYLFSSIWTMKDFIFMWFEITGAIYIGGASCAVIGGLYWSRSTTQGAWAGMITGSTLAVSSIVARQIWPEMKFPGTDTVINGIHLSIFAVAASYTIFIIVSLLTSEGRFNMDQLLHRGKYSIGDDHKKPTGQQSWILRKIGITHEFSFFDKVIYFSMIIWTGGWSIAFVSGTAYNLTHDVSSETWKNWWVVILGIQGVVAVITAIWYSLGGLRDVIRLIRDVKKADVNEVDDGVVHGHHSAADEKAGIPLDS</sequence>
<dbReference type="InterPro" id="IPR050277">
    <property type="entry name" value="Sodium:Solute_Symporter"/>
</dbReference>
<keyword evidence="5 14" id="KW-0812">Transmembrane</keyword>
<keyword evidence="10 14" id="KW-0472">Membrane</keyword>
<feature type="transmembrane region" description="Helical" evidence="14">
    <location>
        <begin position="352"/>
        <end position="375"/>
    </location>
</feature>
<evidence type="ECO:0000256" key="14">
    <source>
        <dbReference type="SAM" id="Phobius"/>
    </source>
</evidence>